<evidence type="ECO:0000256" key="6">
    <source>
        <dbReference type="PROSITE-ProRule" id="PRU10141"/>
    </source>
</evidence>
<dbReference type="GO" id="GO:0005524">
    <property type="term" value="F:ATP binding"/>
    <property type="evidence" value="ECO:0007669"/>
    <property type="project" value="UniProtKB-UniRule"/>
</dbReference>
<keyword evidence="10" id="KW-1185">Reference proteome</keyword>
<dbReference type="Gene3D" id="3.30.200.20">
    <property type="entry name" value="Phosphorylase Kinase, domain 1"/>
    <property type="match status" value="1"/>
</dbReference>
<feature type="region of interest" description="Disordered" evidence="7">
    <location>
        <begin position="522"/>
        <end position="545"/>
    </location>
</feature>
<evidence type="ECO:0000256" key="7">
    <source>
        <dbReference type="SAM" id="MobiDB-lite"/>
    </source>
</evidence>
<evidence type="ECO:0000256" key="1">
    <source>
        <dbReference type="ARBA" id="ARBA00022527"/>
    </source>
</evidence>
<keyword evidence="1 9" id="KW-0723">Serine/threonine-protein kinase</keyword>
<reference evidence="9 10" key="1">
    <citation type="journal article" date="2023" name="Elife">
        <title>Identification of key yeast species and microbe-microbe interactions impacting larval growth of Drosophila in the wild.</title>
        <authorList>
            <person name="Mure A."/>
            <person name="Sugiura Y."/>
            <person name="Maeda R."/>
            <person name="Honda K."/>
            <person name="Sakurai N."/>
            <person name="Takahashi Y."/>
            <person name="Watada M."/>
            <person name="Katoh T."/>
            <person name="Gotoh A."/>
            <person name="Gotoh Y."/>
            <person name="Taniguchi I."/>
            <person name="Nakamura K."/>
            <person name="Hayashi T."/>
            <person name="Katayama T."/>
            <person name="Uemura T."/>
            <person name="Hattori Y."/>
        </authorList>
    </citation>
    <scope>NUCLEOTIDE SEQUENCE [LARGE SCALE GENOMIC DNA]</scope>
    <source>
        <strain evidence="9 10">PK-24</strain>
    </source>
</reference>
<feature type="domain" description="Protein kinase" evidence="8">
    <location>
        <begin position="133"/>
        <end position="429"/>
    </location>
</feature>
<dbReference type="FunFam" id="3.30.200.20:FF:000315">
    <property type="entry name" value="Calcium-dependent protein kinase 3"/>
    <property type="match status" value="1"/>
</dbReference>
<dbReference type="InterPro" id="IPR017441">
    <property type="entry name" value="Protein_kinase_ATP_BS"/>
</dbReference>
<feature type="compositionally biased region" description="Low complexity" evidence="7">
    <location>
        <begin position="522"/>
        <end position="533"/>
    </location>
</feature>
<dbReference type="AlphaFoldDB" id="A0AAV5R1R7"/>
<sequence>MLENIRQLIRHGRQAADNHAIDKPLETPKVTKPAQDIKKHLHSEAATVHEKKIKQSEISEHKRREVTTSEVEQKEKEREREREEEDEKRKKNYDTNIEHHANDLKPFAENIILQENLAEQHRREISRKSIEKYQIGKKLGEGAFSVVYQAINLTTNEKVAIKVIKKYQLDEKQRNSVLKEVNIMKQLNHPNIVKLIEFIENDNYYYIVQEVVSGGEIFNEIVKYTYFSEDLSRHVIIQVAEALLYMHEYVGIVHRDLKPENIFFKPVKFFKDDPKNRFNKLRKSDNPNTKLDEGKFIMNYGGGGIGLIKVGDFGLSKQILLNDENNSLKTPCGTIGYTAPEIVRDMKYSKEVDMWALGCVLYILLCGFPPFFNDSIDELTRSVARGEFKFLSPWWDEISPGAKNCVSKLLTVNPLQRYTVKQFLQDPWILEFLNKSENIQAKEKSNASEQSTSIPPPTSLNNNKNVKPDRVENGVNRVSSGMPGLNESNAKNGIISDRPLNSYQSVYSSSLLHIEKINEMSLSDSKNDSNSDSNNEDDEDSEDEEFKNLVGEFGTELSRFAGANEGNNNGEDLAVLEHLLEPGPAQTKYREEMNSKGDNRNNNNNNNSSGQIRKKKKYNKNNELFTPEVRAMKDMYDISIAARRMHEEGEFNDELGGEKLAKIKGEMNNGGFDNIIEEGDENEEDSEVGNEGNNVTSLRNEVPAFQLNMNDASILARRQKKRIVV</sequence>
<feature type="binding site" evidence="6">
    <location>
        <position position="166"/>
    </location>
    <ligand>
        <name>ATP</name>
        <dbReference type="ChEBI" id="CHEBI:30616"/>
    </ligand>
</feature>
<evidence type="ECO:0000313" key="9">
    <source>
        <dbReference type="EMBL" id="GMM45370.1"/>
    </source>
</evidence>
<dbReference type="InterPro" id="IPR008271">
    <property type="entry name" value="Ser/Thr_kinase_AS"/>
</dbReference>
<feature type="compositionally biased region" description="Basic and acidic residues" evidence="7">
    <location>
        <begin position="14"/>
        <end position="26"/>
    </location>
</feature>
<feature type="region of interest" description="Disordered" evidence="7">
    <location>
        <begin position="590"/>
        <end position="622"/>
    </location>
</feature>
<dbReference type="EMBL" id="BTGB01000002">
    <property type="protein sequence ID" value="GMM45370.1"/>
    <property type="molecule type" value="Genomic_DNA"/>
</dbReference>
<dbReference type="Proteomes" id="UP001378960">
    <property type="component" value="Unassembled WGS sequence"/>
</dbReference>
<dbReference type="PROSITE" id="PS00107">
    <property type="entry name" value="PROTEIN_KINASE_ATP"/>
    <property type="match status" value="1"/>
</dbReference>
<feature type="compositionally biased region" description="Acidic residues" evidence="7">
    <location>
        <begin position="534"/>
        <end position="545"/>
    </location>
</feature>
<dbReference type="InterPro" id="IPR011009">
    <property type="entry name" value="Kinase-like_dom_sf"/>
</dbReference>
<evidence type="ECO:0000259" key="8">
    <source>
        <dbReference type="PROSITE" id="PS50011"/>
    </source>
</evidence>
<accession>A0AAV5R1R7</accession>
<protein>
    <submittedName>
        <fullName evidence="9">Serine/threonine protein kinase</fullName>
    </submittedName>
</protein>
<dbReference type="SMART" id="SM00220">
    <property type="entry name" value="S_TKc"/>
    <property type="match status" value="1"/>
</dbReference>
<dbReference type="PANTHER" id="PTHR24347">
    <property type="entry name" value="SERINE/THREONINE-PROTEIN KINASE"/>
    <property type="match status" value="1"/>
</dbReference>
<feature type="compositionally biased region" description="Basic and acidic residues" evidence="7">
    <location>
        <begin position="47"/>
        <end position="95"/>
    </location>
</feature>
<keyword evidence="4 9" id="KW-0418">Kinase</keyword>
<evidence type="ECO:0000256" key="3">
    <source>
        <dbReference type="ARBA" id="ARBA00022741"/>
    </source>
</evidence>
<proteinExistence type="predicted"/>
<dbReference type="GO" id="GO:0004674">
    <property type="term" value="F:protein serine/threonine kinase activity"/>
    <property type="evidence" value="ECO:0007669"/>
    <property type="project" value="UniProtKB-KW"/>
</dbReference>
<evidence type="ECO:0000313" key="10">
    <source>
        <dbReference type="Proteomes" id="UP001378960"/>
    </source>
</evidence>
<keyword evidence="2" id="KW-0808">Transferase</keyword>
<feature type="region of interest" description="Disordered" evidence="7">
    <location>
        <begin position="441"/>
        <end position="497"/>
    </location>
</feature>
<dbReference type="InterPro" id="IPR000719">
    <property type="entry name" value="Prot_kinase_dom"/>
</dbReference>
<keyword evidence="3 6" id="KW-0547">Nucleotide-binding</keyword>
<gene>
    <name evidence="9" type="ORF">DAPK24_019450</name>
</gene>
<evidence type="ECO:0000256" key="4">
    <source>
        <dbReference type="ARBA" id="ARBA00022777"/>
    </source>
</evidence>
<name>A0AAV5R1R7_PICKL</name>
<comment type="caution">
    <text evidence="9">The sequence shown here is derived from an EMBL/GenBank/DDBJ whole genome shotgun (WGS) entry which is preliminary data.</text>
</comment>
<organism evidence="9 10">
    <name type="scientific">Pichia kluyveri</name>
    <name type="common">Yeast</name>
    <dbReference type="NCBI Taxonomy" id="36015"/>
    <lineage>
        <taxon>Eukaryota</taxon>
        <taxon>Fungi</taxon>
        <taxon>Dikarya</taxon>
        <taxon>Ascomycota</taxon>
        <taxon>Saccharomycotina</taxon>
        <taxon>Pichiomycetes</taxon>
        <taxon>Pichiales</taxon>
        <taxon>Pichiaceae</taxon>
        <taxon>Pichia</taxon>
    </lineage>
</organism>
<evidence type="ECO:0000256" key="5">
    <source>
        <dbReference type="ARBA" id="ARBA00022840"/>
    </source>
</evidence>
<dbReference type="GO" id="GO:0030447">
    <property type="term" value="P:filamentous growth"/>
    <property type="evidence" value="ECO:0007669"/>
    <property type="project" value="UniProtKB-ARBA"/>
</dbReference>
<dbReference type="SUPFAM" id="SSF56112">
    <property type="entry name" value="Protein kinase-like (PK-like)"/>
    <property type="match status" value="1"/>
</dbReference>
<feature type="compositionally biased region" description="Polar residues" evidence="7">
    <location>
        <begin position="447"/>
        <end position="465"/>
    </location>
</feature>
<dbReference type="PROSITE" id="PS50011">
    <property type="entry name" value="PROTEIN_KINASE_DOM"/>
    <property type="match status" value="1"/>
</dbReference>
<dbReference type="PROSITE" id="PS00108">
    <property type="entry name" value="PROTEIN_KINASE_ST"/>
    <property type="match status" value="1"/>
</dbReference>
<keyword evidence="5 6" id="KW-0067">ATP-binding</keyword>
<evidence type="ECO:0000256" key="2">
    <source>
        <dbReference type="ARBA" id="ARBA00022679"/>
    </source>
</evidence>
<feature type="compositionally biased region" description="Basic and acidic residues" evidence="7">
    <location>
        <begin position="590"/>
        <end position="599"/>
    </location>
</feature>
<dbReference type="Pfam" id="PF00069">
    <property type="entry name" value="Pkinase"/>
    <property type="match status" value="1"/>
</dbReference>
<feature type="region of interest" description="Disordered" evidence="7">
    <location>
        <begin position="1"/>
        <end position="95"/>
    </location>
</feature>
<dbReference type="Gene3D" id="1.10.510.10">
    <property type="entry name" value="Transferase(Phosphotransferase) domain 1"/>
    <property type="match status" value="1"/>
</dbReference>